<dbReference type="GO" id="GO:0043409">
    <property type="term" value="P:negative regulation of MAPK cascade"/>
    <property type="evidence" value="ECO:0007669"/>
    <property type="project" value="TreeGrafter"/>
</dbReference>
<accession>A0A6P4YDS9</accession>
<dbReference type="OrthoDB" id="10252009at2759"/>
<dbReference type="InterPro" id="IPR020422">
    <property type="entry name" value="TYR_PHOSPHATASE_DUAL_dom"/>
</dbReference>
<sequence length="397" mass="44747">MGQVLSSRRASKNFSPPPSPIGASYEPEFVKQPELKETATANNPGKVHNNPPNSVPAENVSPFQTTFGDNVFPTTESLAQSLSAEMGGKQGGKFLVPVPPEKDLLEDGYCTSQQLFNYMNDSMGSHFIFDTRYMLILDCREKAAYAEKHIVTAKPGDAIYTDYGCLLHDGQLKHFVYIVLYGDSSDLSPTSELFQLYKEIKAREYEPEILVGGFEEFSQRYPFLCTDKMVASVADRRALISYYPSEIVLGALYQGRGDQATNEKIVSDLRISHIVNISKEHQNAFPIYIRYMNIRVDDDMSANVTQLLPKTTEFIAEAIESGGRVLVHCNLGVSRSSTVTIAYLMKQRQWTMKDAFDFLKERRQVAQPNMGFLRQLSKYEVELFGSKLTDIDDCIYF</sequence>
<dbReference type="SMART" id="SM00195">
    <property type="entry name" value="DSPc"/>
    <property type="match status" value="1"/>
</dbReference>
<reference evidence="9" key="1">
    <citation type="submission" date="2025-08" db="UniProtKB">
        <authorList>
            <consortium name="RefSeq"/>
        </authorList>
    </citation>
    <scope>IDENTIFICATION</scope>
    <source>
        <tissue evidence="9">Gonad</tissue>
    </source>
</reference>
<dbReference type="PROSITE" id="PS50054">
    <property type="entry name" value="TYR_PHOSPHATASE_DUAL"/>
    <property type="match status" value="1"/>
</dbReference>
<dbReference type="PROSITE" id="PS50206">
    <property type="entry name" value="RHODANESE_3"/>
    <property type="match status" value="1"/>
</dbReference>
<evidence type="ECO:0000313" key="9">
    <source>
        <dbReference type="RefSeq" id="XP_019620269.1"/>
    </source>
</evidence>
<dbReference type="SUPFAM" id="SSF52821">
    <property type="entry name" value="Rhodanese/Cell cycle control phosphatase"/>
    <property type="match status" value="1"/>
</dbReference>
<protein>
    <submittedName>
        <fullName evidence="9">Serine/threonine/tyrosine-interacting-like protein 1</fullName>
    </submittedName>
</protein>
<evidence type="ECO:0000256" key="3">
    <source>
        <dbReference type="ARBA" id="ARBA00022912"/>
    </source>
</evidence>
<dbReference type="InterPro" id="IPR016130">
    <property type="entry name" value="Tyr_Pase_AS"/>
</dbReference>
<dbReference type="InterPro" id="IPR001763">
    <property type="entry name" value="Rhodanese-like_dom"/>
</dbReference>
<feature type="region of interest" description="Disordered" evidence="4">
    <location>
        <begin position="1"/>
        <end position="66"/>
    </location>
</feature>
<dbReference type="Gene3D" id="3.90.190.10">
    <property type="entry name" value="Protein tyrosine phosphatase superfamily"/>
    <property type="match status" value="1"/>
</dbReference>
<evidence type="ECO:0000313" key="8">
    <source>
        <dbReference type="Proteomes" id="UP000515135"/>
    </source>
</evidence>
<evidence type="ECO:0000256" key="1">
    <source>
        <dbReference type="ARBA" id="ARBA00008601"/>
    </source>
</evidence>
<evidence type="ECO:0000256" key="2">
    <source>
        <dbReference type="ARBA" id="ARBA00022801"/>
    </source>
</evidence>
<dbReference type="FunFam" id="3.90.190.10:FF:000082">
    <property type="entry name" value="Serine/threonine/tyrosine-interacting-like protein 1"/>
    <property type="match status" value="1"/>
</dbReference>
<dbReference type="InterPro" id="IPR029021">
    <property type="entry name" value="Prot-tyrosine_phosphatase-like"/>
</dbReference>
<dbReference type="SUPFAM" id="SSF52799">
    <property type="entry name" value="(Phosphotyrosine protein) phosphatases II"/>
    <property type="match status" value="1"/>
</dbReference>
<dbReference type="AlphaFoldDB" id="A0A6P4YDS9"/>
<feature type="domain" description="Tyrosine specific protein phosphatases" evidence="6">
    <location>
        <begin position="305"/>
        <end position="363"/>
    </location>
</feature>
<dbReference type="GeneID" id="109466851"/>
<dbReference type="PANTHER" id="PTHR10159">
    <property type="entry name" value="DUAL SPECIFICITY PROTEIN PHOSPHATASE"/>
    <property type="match status" value="1"/>
</dbReference>
<feature type="compositionally biased region" description="Basic and acidic residues" evidence="4">
    <location>
        <begin position="28"/>
        <end position="37"/>
    </location>
</feature>
<feature type="compositionally biased region" description="Polar residues" evidence="4">
    <location>
        <begin position="1"/>
        <end position="14"/>
    </location>
</feature>
<feature type="domain" description="Tyrosine-protein phosphatase" evidence="5">
    <location>
        <begin position="243"/>
        <end position="385"/>
    </location>
</feature>
<gene>
    <name evidence="9" type="primary">LOC109466851</name>
</gene>
<dbReference type="PROSITE" id="PS00383">
    <property type="entry name" value="TYR_PHOSPHATASE_1"/>
    <property type="match status" value="1"/>
</dbReference>
<keyword evidence="2" id="KW-0378">Hydrolase</keyword>
<dbReference type="PANTHER" id="PTHR10159:SF529">
    <property type="entry name" value="TYROSINE-PROTEIN PHOSPHATASE DOMAIN-CONTAINING PROTEIN"/>
    <property type="match status" value="1"/>
</dbReference>
<proteinExistence type="inferred from homology"/>
<dbReference type="InterPro" id="IPR000340">
    <property type="entry name" value="Dual-sp_phosphatase_cat-dom"/>
</dbReference>
<dbReference type="KEGG" id="bbel:109466851"/>
<dbReference type="InterPro" id="IPR000387">
    <property type="entry name" value="Tyr_Pase_dom"/>
</dbReference>
<keyword evidence="3" id="KW-0904">Protein phosphatase</keyword>
<feature type="domain" description="Rhodanese" evidence="7">
    <location>
        <begin position="135"/>
        <end position="226"/>
    </location>
</feature>
<evidence type="ECO:0000259" key="5">
    <source>
        <dbReference type="PROSITE" id="PS50054"/>
    </source>
</evidence>
<dbReference type="GO" id="GO:0004721">
    <property type="term" value="F:phosphoprotein phosphatase activity"/>
    <property type="evidence" value="ECO:0007669"/>
    <property type="project" value="UniProtKB-KW"/>
</dbReference>
<dbReference type="CDD" id="cd14498">
    <property type="entry name" value="DSP"/>
    <property type="match status" value="1"/>
</dbReference>
<organism evidence="8 9">
    <name type="scientific">Branchiostoma belcheri</name>
    <name type="common">Amphioxus</name>
    <dbReference type="NCBI Taxonomy" id="7741"/>
    <lineage>
        <taxon>Eukaryota</taxon>
        <taxon>Metazoa</taxon>
        <taxon>Chordata</taxon>
        <taxon>Cephalochordata</taxon>
        <taxon>Leptocardii</taxon>
        <taxon>Amphioxiformes</taxon>
        <taxon>Branchiostomatidae</taxon>
        <taxon>Branchiostoma</taxon>
    </lineage>
</organism>
<name>A0A6P4YDS9_BRABE</name>
<dbReference type="GO" id="GO:0005737">
    <property type="term" value="C:cytoplasm"/>
    <property type="evidence" value="ECO:0007669"/>
    <property type="project" value="TreeGrafter"/>
</dbReference>
<evidence type="ECO:0000256" key="4">
    <source>
        <dbReference type="SAM" id="MobiDB-lite"/>
    </source>
</evidence>
<comment type="similarity">
    <text evidence="1">Belongs to the protein-tyrosine phosphatase family. Non-receptor class dual specificity subfamily.</text>
</comment>
<dbReference type="PROSITE" id="PS50056">
    <property type="entry name" value="TYR_PHOSPHATASE_2"/>
    <property type="match status" value="1"/>
</dbReference>
<dbReference type="Gene3D" id="3.40.250.10">
    <property type="entry name" value="Rhodanese-like domain"/>
    <property type="match status" value="1"/>
</dbReference>
<dbReference type="Pfam" id="PF00782">
    <property type="entry name" value="DSPc"/>
    <property type="match status" value="1"/>
</dbReference>
<dbReference type="Proteomes" id="UP000515135">
    <property type="component" value="Unplaced"/>
</dbReference>
<evidence type="ECO:0000259" key="7">
    <source>
        <dbReference type="PROSITE" id="PS50206"/>
    </source>
</evidence>
<evidence type="ECO:0000259" key="6">
    <source>
        <dbReference type="PROSITE" id="PS50056"/>
    </source>
</evidence>
<dbReference type="InterPro" id="IPR036873">
    <property type="entry name" value="Rhodanese-like_dom_sf"/>
</dbReference>
<dbReference type="RefSeq" id="XP_019620269.1">
    <property type="nucleotide sequence ID" value="XM_019764710.1"/>
</dbReference>
<keyword evidence="8" id="KW-1185">Reference proteome</keyword>